<dbReference type="RefSeq" id="WP_279299308.1">
    <property type="nucleotide sequence ID" value="NZ_JAOTIF010000024.1"/>
</dbReference>
<name>A0A9X3B9A4_9BACT</name>
<dbReference type="Proteomes" id="UP001155483">
    <property type="component" value="Unassembled WGS sequence"/>
</dbReference>
<feature type="domain" description="ChrR-like cupin" evidence="2">
    <location>
        <begin position="29"/>
        <end position="135"/>
    </location>
</feature>
<keyword evidence="4" id="KW-1185">Reference proteome</keyword>
<dbReference type="CDD" id="cd06989">
    <property type="entry name" value="cupin_DRT102"/>
    <property type="match status" value="1"/>
</dbReference>
<reference evidence="3" key="2">
    <citation type="submission" date="2023-04" db="EMBL/GenBank/DDBJ databases">
        <title>Paracnuella aquatica gen. nov., sp. nov., a member of the family Chitinophagaceae isolated from a hot spring.</title>
        <authorList>
            <person name="Wang C."/>
        </authorList>
    </citation>
    <scope>NUCLEOTIDE SEQUENCE</scope>
    <source>
        <strain evidence="3">LB-8</strain>
    </source>
</reference>
<evidence type="ECO:0000259" key="2">
    <source>
        <dbReference type="Pfam" id="PF12973"/>
    </source>
</evidence>
<dbReference type="InterPro" id="IPR014710">
    <property type="entry name" value="RmlC-like_jellyroll"/>
</dbReference>
<dbReference type="InterPro" id="IPR011051">
    <property type="entry name" value="RmlC_Cupin_sf"/>
</dbReference>
<reference evidence="3" key="1">
    <citation type="submission" date="2022-09" db="EMBL/GenBank/DDBJ databases">
        <authorList>
            <person name="Yuan C."/>
            <person name="Ke Z."/>
        </authorList>
    </citation>
    <scope>NUCLEOTIDE SEQUENCE</scope>
    <source>
        <strain evidence="3">LB-8</strain>
    </source>
</reference>
<dbReference type="InterPro" id="IPR025979">
    <property type="entry name" value="ChrR-like_cupin_dom"/>
</dbReference>
<evidence type="ECO:0000313" key="3">
    <source>
        <dbReference type="EMBL" id="MCU7551870.1"/>
    </source>
</evidence>
<dbReference type="Pfam" id="PF12973">
    <property type="entry name" value="Cupin_7"/>
    <property type="match status" value="1"/>
</dbReference>
<proteinExistence type="predicted"/>
<organism evidence="3 4">
    <name type="scientific">Paraflavisolibacter caeni</name>
    <dbReference type="NCBI Taxonomy" id="2982496"/>
    <lineage>
        <taxon>Bacteria</taxon>
        <taxon>Pseudomonadati</taxon>
        <taxon>Bacteroidota</taxon>
        <taxon>Chitinophagia</taxon>
        <taxon>Chitinophagales</taxon>
        <taxon>Chitinophagaceae</taxon>
        <taxon>Paraflavisolibacter</taxon>
    </lineage>
</organism>
<dbReference type="EMBL" id="JAOTIF010000024">
    <property type="protein sequence ID" value="MCU7551870.1"/>
    <property type="molecule type" value="Genomic_DNA"/>
</dbReference>
<dbReference type="SUPFAM" id="SSF51182">
    <property type="entry name" value="RmlC-like cupins"/>
    <property type="match status" value="1"/>
</dbReference>
<comment type="caution">
    <text evidence="3">The sequence shown here is derived from an EMBL/GenBank/DDBJ whole genome shotgun (WGS) entry which is preliminary data.</text>
</comment>
<sequence>MKKVPLIFTLVSSIFLFNSVHAQEHSTEAHIMVNSQNLAWNTGPASLPAGIQIAILEGDLTKAGPFTARLMIPANYRIGPHFHPAIEHVTVLEGSFYMGTGKEFNESTATELKPGDFAVMPKEFVHYAFSRDKVLIQLHGIGPWGITYINEADDPRKKQ</sequence>
<keyword evidence="1" id="KW-0732">Signal</keyword>
<dbReference type="AlphaFoldDB" id="A0A9X3B9A4"/>
<evidence type="ECO:0000256" key="1">
    <source>
        <dbReference type="SAM" id="SignalP"/>
    </source>
</evidence>
<evidence type="ECO:0000313" key="4">
    <source>
        <dbReference type="Proteomes" id="UP001155483"/>
    </source>
</evidence>
<feature type="signal peptide" evidence="1">
    <location>
        <begin position="1"/>
        <end position="22"/>
    </location>
</feature>
<feature type="chain" id="PRO_5040972743" evidence="1">
    <location>
        <begin position="23"/>
        <end position="159"/>
    </location>
</feature>
<accession>A0A9X3B9A4</accession>
<gene>
    <name evidence="3" type="ORF">OCK74_22310</name>
</gene>
<protein>
    <submittedName>
        <fullName evidence="3">Cupin domain-containing protein</fullName>
    </submittedName>
</protein>
<dbReference type="Gene3D" id="2.60.120.10">
    <property type="entry name" value="Jelly Rolls"/>
    <property type="match status" value="1"/>
</dbReference>